<comment type="caution">
    <text evidence="1">The sequence shown here is derived from an EMBL/GenBank/DDBJ whole genome shotgun (WGS) entry which is preliminary data.</text>
</comment>
<evidence type="ECO:0008006" key="3">
    <source>
        <dbReference type="Google" id="ProtNLM"/>
    </source>
</evidence>
<proteinExistence type="predicted"/>
<name>A0A813JSW9_POLGL</name>
<organism evidence="1 2">
    <name type="scientific">Polarella glacialis</name>
    <name type="common">Dinoflagellate</name>
    <dbReference type="NCBI Taxonomy" id="89957"/>
    <lineage>
        <taxon>Eukaryota</taxon>
        <taxon>Sar</taxon>
        <taxon>Alveolata</taxon>
        <taxon>Dinophyceae</taxon>
        <taxon>Suessiales</taxon>
        <taxon>Suessiaceae</taxon>
        <taxon>Polarella</taxon>
    </lineage>
</organism>
<evidence type="ECO:0000313" key="1">
    <source>
        <dbReference type="EMBL" id="CAE8684237.1"/>
    </source>
</evidence>
<evidence type="ECO:0000313" key="2">
    <source>
        <dbReference type="Proteomes" id="UP000626109"/>
    </source>
</evidence>
<dbReference type="EMBL" id="CAJNNW010026291">
    <property type="protein sequence ID" value="CAE8684237.1"/>
    <property type="molecule type" value="Genomic_DNA"/>
</dbReference>
<reference evidence="1" key="1">
    <citation type="submission" date="2021-02" db="EMBL/GenBank/DDBJ databases">
        <authorList>
            <person name="Dougan E. K."/>
            <person name="Rhodes N."/>
            <person name="Thang M."/>
            <person name="Chan C."/>
        </authorList>
    </citation>
    <scope>NUCLEOTIDE SEQUENCE</scope>
</reference>
<dbReference type="Proteomes" id="UP000626109">
    <property type="component" value="Unassembled WGS sequence"/>
</dbReference>
<dbReference type="Pfam" id="PF13578">
    <property type="entry name" value="Methyltransf_24"/>
    <property type="match status" value="1"/>
</dbReference>
<protein>
    <recommendedName>
        <fullName evidence="3">Macro domain-containing protein</fullName>
    </recommendedName>
</protein>
<sequence>MQQLASAPGSHQAIVDPAGLAYIQSSPGGAGGASGQLYQWLGITNDPSFPEPVKAGITGSLKAKFHSYGDTKHVIHAVGPNSQSSKCSWEDGLAELAQAYSVLLAVDGGLAADWLAAAVSEAQERGAFDERLVQALPTLLLLARLATTSAASAPHVQVVALAADAAPAGCKCVGSFACGPSVACPDDGLSVLGLVLDYLALCQYGDRFMVDLRSPQQRLESGVSAVERSAGLVGSLGQRARMLSYHLGMHAWVRTLRVPGRGAPIFILHDEYLSWASMLRTLVDSMTRNGGPRLIMAEIGIPSQDWASPALLREFTSMQYMGVMLEEDDRVPGQDPTQRYALYAQMRAQLPGLGSTSVLHFASSQSAADAMKGRFLDIAVVDASGSREKVLQDLQIWESRVKPGGILAGRGFEPGSMEGVRSVCEHRFGNDFHLGMGGGFWWLVEPEEE</sequence>
<accession>A0A813JSW9</accession>
<gene>
    <name evidence="1" type="ORF">PGLA2088_LOCUS23874</name>
</gene>
<dbReference type="AlphaFoldDB" id="A0A813JSW9"/>